<dbReference type="CDD" id="cd09917">
    <property type="entry name" value="F-box_SF"/>
    <property type="match status" value="1"/>
</dbReference>
<evidence type="ECO:0000313" key="3">
    <source>
        <dbReference type="Proteomes" id="UP000005426"/>
    </source>
</evidence>
<evidence type="ECO:0000313" key="2">
    <source>
        <dbReference type="EMBL" id="EHK46535.1"/>
    </source>
</evidence>
<dbReference type="Pfam" id="PF12937">
    <property type="entry name" value="F-box-like"/>
    <property type="match status" value="1"/>
</dbReference>
<dbReference type="HOGENOM" id="CLU_058270_0_0_1"/>
<dbReference type="STRING" id="452589.G9NSZ1"/>
<feature type="domain" description="F-box" evidence="1">
    <location>
        <begin position="19"/>
        <end position="71"/>
    </location>
</feature>
<comment type="caution">
    <text evidence="2">The sequence shown here is derived from an EMBL/GenBank/DDBJ whole genome shotgun (WGS) entry which is preliminary data.</text>
</comment>
<dbReference type="OMA" id="KCCKLHQ"/>
<dbReference type="Gene3D" id="1.20.1280.50">
    <property type="match status" value="1"/>
</dbReference>
<dbReference type="eggNOG" id="ENOG502R122">
    <property type="taxonomic scope" value="Eukaryota"/>
</dbReference>
<reference evidence="2 3" key="1">
    <citation type="journal article" date="2011" name="Genome Biol.">
        <title>Comparative genome sequence analysis underscores mycoparasitism as the ancestral life style of Trichoderma.</title>
        <authorList>
            <person name="Kubicek C.P."/>
            <person name="Herrera-Estrella A."/>
            <person name="Seidl-Seiboth V."/>
            <person name="Martinez D.A."/>
            <person name="Druzhinina I.S."/>
            <person name="Thon M."/>
            <person name="Zeilinger S."/>
            <person name="Casas-Flores S."/>
            <person name="Horwitz B.A."/>
            <person name="Mukherjee P.K."/>
            <person name="Mukherjee M."/>
            <person name="Kredics L."/>
            <person name="Alcaraz L.D."/>
            <person name="Aerts A."/>
            <person name="Antal Z."/>
            <person name="Atanasova L."/>
            <person name="Cervantes-Badillo M.G."/>
            <person name="Challacombe J."/>
            <person name="Chertkov O."/>
            <person name="McCluskey K."/>
            <person name="Coulpier F."/>
            <person name="Deshpande N."/>
            <person name="von Doehren H."/>
            <person name="Ebbole D.J."/>
            <person name="Esquivel-Naranjo E.U."/>
            <person name="Fekete E."/>
            <person name="Flipphi M."/>
            <person name="Glaser F."/>
            <person name="Gomez-Rodriguez E.Y."/>
            <person name="Gruber S."/>
            <person name="Han C."/>
            <person name="Henrissat B."/>
            <person name="Hermosa R."/>
            <person name="Hernandez-Onate M."/>
            <person name="Karaffa L."/>
            <person name="Kosti I."/>
            <person name="Le Crom S."/>
            <person name="Lindquist E."/>
            <person name="Lucas S."/>
            <person name="Luebeck M."/>
            <person name="Luebeck P.S."/>
            <person name="Margeot A."/>
            <person name="Metz B."/>
            <person name="Misra M."/>
            <person name="Nevalainen H."/>
            <person name="Omann M."/>
            <person name="Packer N."/>
            <person name="Perrone G."/>
            <person name="Uresti-Rivera E.E."/>
            <person name="Salamov A."/>
            <person name="Schmoll M."/>
            <person name="Seiboth B."/>
            <person name="Shapiro H."/>
            <person name="Sukno S."/>
            <person name="Tamayo-Ramos J.A."/>
            <person name="Tisch D."/>
            <person name="Wiest A."/>
            <person name="Wilkinson H.H."/>
            <person name="Zhang M."/>
            <person name="Coutinho P.M."/>
            <person name="Kenerley C.M."/>
            <person name="Monte E."/>
            <person name="Baker S.E."/>
            <person name="Grigoriev I.V."/>
        </authorList>
    </citation>
    <scope>NUCLEOTIDE SEQUENCE [LARGE SCALE GENOMIC DNA]</scope>
    <source>
        <strain evidence="3">ATCC 20476 / IMI 206040</strain>
    </source>
</reference>
<proteinExistence type="predicted"/>
<dbReference type="AlphaFoldDB" id="G9NSZ1"/>
<keyword evidence="3" id="KW-1185">Reference proteome</keyword>
<accession>G9NSZ1</accession>
<dbReference type="EMBL" id="ABDG02000022">
    <property type="protein sequence ID" value="EHK46535.1"/>
    <property type="molecule type" value="Genomic_DNA"/>
</dbReference>
<dbReference type="InterPro" id="IPR001810">
    <property type="entry name" value="F-box_dom"/>
</dbReference>
<gene>
    <name evidence="2" type="ORF">TRIATDRAFT_43205</name>
</gene>
<dbReference type="PROSITE" id="PS50181">
    <property type="entry name" value="FBOX"/>
    <property type="match status" value="1"/>
</dbReference>
<dbReference type="InterPro" id="IPR036047">
    <property type="entry name" value="F-box-like_dom_sf"/>
</dbReference>
<name>G9NSZ1_HYPAI</name>
<dbReference type="SUPFAM" id="SSF81383">
    <property type="entry name" value="F-box domain"/>
    <property type="match status" value="1"/>
</dbReference>
<sequence length="334" mass="38165">MDILKFPLRLLRRAKSKPQTYILQLPVEILLEIFEYLPPYSQLLVYQACRPLRTLVHQYFLAGKGNVLATLEDKLRYLTHLARSTPDRWVCAKCCKLHQTCKWDTPVYRGAYQLPACRDGIAYVPHDSECQTLSNVGYSASHRHIELTLKYSRLKSKKKKHRTHLQRLLAPHHFETQSPRSISVAEGILAQSSFYPKVVDGRYLLHTVRTYLGAETPVSPRSIKFLQICPHLHSLGGFCRWNNMGIDLDTVFNMAFSAPPNTPIFSSCPACGTDISIQFSPERAVVCAWQDVGPEATVYDPDWEAIVRRTKVVYHDAGSIRELFGQHEHNGEIF</sequence>
<organism evidence="2 3">
    <name type="scientific">Hypocrea atroviridis (strain ATCC 20476 / IMI 206040)</name>
    <name type="common">Trichoderma atroviride</name>
    <dbReference type="NCBI Taxonomy" id="452589"/>
    <lineage>
        <taxon>Eukaryota</taxon>
        <taxon>Fungi</taxon>
        <taxon>Dikarya</taxon>
        <taxon>Ascomycota</taxon>
        <taxon>Pezizomycotina</taxon>
        <taxon>Sordariomycetes</taxon>
        <taxon>Hypocreomycetidae</taxon>
        <taxon>Hypocreales</taxon>
        <taxon>Hypocreaceae</taxon>
        <taxon>Trichoderma</taxon>
    </lineage>
</organism>
<protein>
    <recommendedName>
        <fullName evidence="1">F-box domain-containing protein</fullName>
    </recommendedName>
</protein>
<dbReference type="Proteomes" id="UP000005426">
    <property type="component" value="Unassembled WGS sequence"/>
</dbReference>
<dbReference type="OrthoDB" id="4899066at2759"/>
<evidence type="ECO:0000259" key="1">
    <source>
        <dbReference type="PROSITE" id="PS50181"/>
    </source>
</evidence>